<keyword evidence="3" id="KW-0255">Endonuclease</keyword>
<evidence type="ECO:0000313" key="3">
    <source>
        <dbReference type="EMBL" id="MFC4033787.1"/>
    </source>
</evidence>
<protein>
    <submittedName>
        <fullName evidence="3">Uma2 family endonuclease</fullName>
    </submittedName>
</protein>
<proteinExistence type="predicted"/>
<feature type="region of interest" description="Disordered" evidence="1">
    <location>
        <begin position="1"/>
        <end position="26"/>
    </location>
</feature>
<keyword evidence="4" id="KW-1185">Reference proteome</keyword>
<dbReference type="RefSeq" id="WP_386430893.1">
    <property type="nucleotide sequence ID" value="NZ_JBHSBB010000013.1"/>
</dbReference>
<dbReference type="InterPro" id="IPR012296">
    <property type="entry name" value="Nuclease_put_TT1808"/>
</dbReference>
<dbReference type="Gene3D" id="3.90.1570.10">
    <property type="entry name" value="tt1808, chain A"/>
    <property type="match status" value="1"/>
</dbReference>
<reference evidence="4" key="1">
    <citation type="journal article" date="2019" name="Int. J. Syst. Evol. Microbiol.">
        <title>The Global Catalogue of Microorganisms (GCM) 10K type strain sequencing project: providing services to taxonomists for standard genome sequencing and annotation.</title>
        <authorList>
            <consortium name="The Broad Institute Genomics Platform"/>
            <consortium name="The Broad Institute Genome Sequencing Center for Infectious Disease"/>
            <person name="Wu L."/>
            <person name="Ma J."/>
        </authorList>
    </citation>
    <scope>NUCLEOTIDE SEQUENCE [LARGE SCALE GENOMIC DNA]</scope>
    <source>
        <strain evidence="4">CGMCC 4.7237</strain>
    </source>
</reference>
<dbReference type="CDD" id="cd06260">
    <property type="entry name" value="DUF820-like"/>
    <property type="match status" value="1"/>
</dbReference>
<dbReference type="EMBL" id="JBHSBB010000013">
    <property type="protein sequence ID" value="MFC4033787.1"/>
    <property type="molecule type" value="Genomic_DNA"/>
</dbReference>
<dbReference type="PANTHER" id="PTHR35400">
    <property type="entry name" value="SLR1083 PROTEIN"/>
    <property type="match status" value="1"/>
</dbReference>
<name>A0ABV8HP33_9ACTN</name>
<sequence length="221" mass="24414">MGAPMSTTAGDDGQDPGPVWPTPPPGGWTADDLEHIPGLPPHTELIDGGLFFVSPQTYFHMAVLRLLESALLDQAPPEFDVVREMTTTLGEQDRPEPDLMVVPYTAFTQMRQTSFDPAEVVLAVEIVSKESATRDRRIKPHKYAAAGIQHFWRVEENAGLPVVYVYELDASTGSYAVNGIHHGQLKVPVPFLIDIDLTKLRRRRDPAGAPVQPREDTDPQI</sequence>
<feature type="domain" description="Putative restriction endonuclease" evidence="2">
    <location>
        <begin position="32"/>
        <end position="187"/>
    </location>
</feature>
<keyword evidence="3" id="KW-0378">Hydrolase</keyword>
<comment type="caution">
    <text evidence="3">The sequence shown here is derived from an EMBL/GenBank/DDBJ whole genome shotgun (WGS) entry which is preliminary data.</text>
</comment>
<evidence type="ECO:0000259" key="2">
    <source>
        <dbReference type="Pfam" id="PF05685"/>
    </source>
</evidence>
<accession>A0ABV8HP33</accession>
<dbReference type="Proteomes" id="UP001595765">
    <property type="component" value="Unassembled WGS sequence"/>
</dbReference>
<evidence type="ECO:0000313" key="4">
    <source>
        <dbReference type="Proteomes" id="UP001595765"/>
    </source>
</evidence>
<gene>
    <name evidence="3" type="ORF">ACFO3J_20220</name>
</gene>
<dbReference type="InterPro" id="IPR008538">
    <property type="entry name" value="Uma2"/>
</dbReference>
<keyword evidence="3" id="KW-0540">Nuclease</keyword>
<dbReference type="SUPFAM" id="SSF52980">
    <property type="entry name" value="Restriction endonuclease-like"/>
    <property type="match status" value="1"/>
</dbReference>
<dbReference type="InterPro" id="IPR011335">
    <property type="entry name" value="Restrct_endonuc-II-like"/>
</dbReference>
<dbReference type="GO" id="GO:0004519">
    <property type="term" value="F:endonuclease activity"/>
    <property type="evidence" value="ECO:0007669"/>
    <property type="project" value="UniProtKB-KW"/>
</dbReference>
<evidence type="ECO:0000256" key="1">
    <source>
        <dbReference type="SAM" id="MobiDB-lite"/>
    </source>
</evidence>
<dbReference type="PANTHER" id="PTHR35400:SF3">
    <property type="entry name" value="SLL1072 PROTEIN"/>
    <property type="match status" value="1"/>
</dbReference>
<dbReference type="Pfam" id="PF05685">
    <property type="entry name" value="Uma2"/>
    <property type="match status" value="1"/>
</dbReference>
<organism evidence="3 4">
    <name type="scientific">Streptomyces polygonati</name>
    <dbReference type="NCBI Taxonomy" id="1617087"/>
    <lineage>
        <taxon>Bacteria</taxon>
        <taxon>Bacillati</taxon>
        <taxon>Actinomycetota</taxon>
        <taxon>Actinomycetes</taxon>
        <taxon>Kitasatosporales</taxon>
        <taxon>Streptomycetaceae</taxon>
        <taxon>Streptomyces</taxon>
    </lineage>
</organism>